<keyword evidence="5" id="KW-0547">Nucleotide-binding</keyword>
<dbReference type="EC" id="2.7.13.3" evidence="2"/>
<evidence type="ECO:0000259" key="15">
    <source>
        <dbReference type="PROSITE" id="PS50109"/>
    </source>
</evidence>
<evidence type="ECO:0000256" key="4">
    <source>
        <dbReference type="ARBA" id="ARBA00022679"/>
    </source>
</evidence>
<dbReference type="Pfam" id="PF12833">
    <property type="entry name" value="HTH_18"/>
    <property type="match status" value="1"/>
</dbReference>
<dbReference type="InterPro" id="IPR003594">
    <property type="entry name" value="HATPase_dom"/>
</dbReference>
<name>A0A1G6G0G7_BACOV</name>
<dbReference type="CDD" id="cd00082">
    <property type="entry name" value="HisKA"/>
    <property type="match status" value="1"/>
</dbReference>
<evidence type="ECO:0000256" key="12">
    <source>
        <dbReference type="PROSITE-ProRule" id="PRU00169"/>
    </source>
</evidence>
<evidence type="ECO:0000256" key="7">
    <source>
        <dbReference type="ARBA" id="ARBA00022840"/>
    </source>
</evidence>
<evidence type="ECO:0000256" key="8">
    <source>
        <dbReference type="ARBA" id="ARBA00023012"/>
    </source>
</evidence>
<evidence type="ECO:0000259" key="16">
    <source>
        <dbReference type="PROSITE" id="PS50110"/>
    </source>
</evidence>
<evidence type="ECO:0000256" key="3">
    <source>
        <dbReference type="ARBA" id="ARBA00022553"/>
    </source>
</evidence>
<dbReference type="SUPFAM" id="SSF52172">
    <property type="entry name" value="CheY-like"/>
    <property type="match status" value="1"/>
</dbReference>
<keyword evidence="6" id="KW-0418">Kinase</keyword>
<dbReference type="InterPro" id="IPR011110">
    <property type="entry name" value="Reg_prop"/>
</dbReference>
<dbReference type="InterPro" id="IPR036890">
    <property type="entry name" value="HATPase_C_sf"/>
</dbReference>
<dbReference type="InterPro" id="IPR011006">
    <property type="entry name" value="CheY-like_superfamily"/>
</dbReference>
<dbReference type="InterPro" id="IPR013783">
    <property type="entry name" value="Ig-like_fold"/>
</dbReference>
<dbReference type="PROSITE" id="PS50110">
    <property type="entry name" value="RESPONSE_REGULATORY"/>
    <property type="match status" value="1"/>
</dbReference>
<evidence type="ECO:0000256" key="1">
    <source>
        <dbReference type="ARBA" id="ARBA00000085"/>
    </source>
</evidence>
<dbReference type="InterPro" id="IPR009057">
    <property type="entry name" value="Homeodomain-like_sf"/>
</dbReference>
<dbReference type="InterPro" id="IPR018062">
    <property type="entry name" value="HTH_AraC-typ_CS"/>
</dbReference>
<dbReference type="CDD" id="cd00075">
    <property type="entry name" value="HATPase"/>
    <property type="match status" value="1"/>
</dbReference>
<dbReference type="PANTHER" id="PTHR43547">
    <property type="entry name" value="TWO-COMPONENT HISTIDINE KINASE"/>
    <property type="match status" value="1"/>
</dbReference>
<dbReference type="Gene3D" id="2.130.10.10">
    <property type="entry name" value="YVTN repeat-like/Quinoprotein amine dehydrogenase"/>
    <property type="match status" value="2"/>
</dbReference>
<dbReference type="InterPro" id="IPR015943">
    <property type="entry name" value="WD40/YVTN_repeat-like_dom_sf"/>
</dbReference>
<evidence type="ECO:0000256" key="5">
    <source>
        <dbReference type="ARBA" id="ARBA00022741"/>
    </source>
</evidence>
<dbReference type="Pfam" id="PF00512">
    <property type="entry name" value="HisKA"/>
    <property type="match status" value="1"/>
</dbReference>
<dbReference type="SMART" id="SM00387">
    <property type="entry name" value="HATPase_c"/>
    <property type="match status" value="1"/>
</dbReference>
<evidence type="ECO:0000256" key="9">
    <source>
        <dbReference type="ARBA" id="ARBA00023015"/>
    </source>
</evidence>
<dbReference type="SUPFAM" id="SSF63829">
    <property type="entry name" value="Calcium-dependent phosphotriesterase"/>
    <property type="match status" value="2"/>
</dbReference>
<dbReference type="Pfam" id="PF07495">
    <property type="entry name" value="Y_Y_Y"/>
    <property type="match status" value="1"/>
</dbReference>
<dbReference type="Gene3D" id="3.30.565.10">
    <property type="entry name" value="Histidine kinase-like ATPase, C-terminal domain"/>
    <property type="match status" value="1"/>
</dbReference>
<dbReference type="Gene3D" id="3.40.50.2300">
    <property type="match status" value="1"/>
</dbReference>
<feature type="signal peptide" evidence="13">
    <location>
        <begin position="1"/>
        <end position="21"/>
    </location>
</feature>
<dbReference type="FunFam" id="3.30.565.10:FF:000037">
    <property type="entry name" value="Hybrid sensor histidine kinase/response regulator"/>
    <property type="match status" value="1"/>
</dbReference>
<feature type="domain" description="Histidine kinase" evidence="15">
    <location>
        <begin position="856"/>
        <end position="1074"/>
    </location>
</feature>
<evidence type="ECO:0000313" key="18">
    <source>
        <dbReference type="Proteomes" id="UP000183670"/>
    </source>
</evidence>
<dbReference type="InterPro" id="IPR001789">
    <property type="entry name" value="Sig_transdc_resp-reg_receiver"/>
</dbReference>
<organism evidence="17 18">
    <name type="scientific">Bacteroides ovatus</name>
    <dbReference type="NCBI Taxonomy" id="28116"/>
    <lineage>
        <taxon>Bacteria</taxon>
        <taxon>Pseudomonadati</taxon>
        <taxon>Bacteroidota</taxon>
        <taxon>Bacteroidia</taxon>
        <taxon>Bacteroidales</taxon>
        <taxon>Bacteroidaceae</taxon>
        <taxon>Bacteroides</taxon>
    </lineage>
</organism>
<dbReference type="Gene3D" id="2.60.40.10">
    <property type="entry name" value="Immunoglobulins"/>
    <property type="match status" value="1"/>
</dbReference>
<dbReference type="FunFam" id="3.40.50.2300:FF:000138">
    <property type="entry name" value="Two-component system sensor histidine kinase/response regulator"/>
    <property type="match status" value="1"/>
</dbReference>
<dbReference type="PROSITE" id="PS01124">
    <property type="entry name" value="HTH_ARAC_FAMILY_2"/>
    <property type="match status" value="1"/>
</dbReference>
<dbReference type="Gene3D" id="1.10.287.130">
    <property type="match status" value="1"/>
</dbReference>
<evidence type="ECO:0000256" key="11">
    <source>
        <dbReference type="ARBA" id="ARBA00023163"/>
    </source>
</evidence>
<dbReference type="EMBL" id="FMYE01000002">
    <property type="protein sequence ID" value="SDB75458.1"/>
    <property type="molecule type" value="Genomic_DNA"/>
</dbReference>
<dbReference type="Pfam" id="PF02518">
    <property type="entry name" value="HATPase_c"/>
    <property type="match status" value="1"/>
</dbReference>
<dbReference type="FunFam" id="1.10.287.130:FF:000034">
    <property type="entry name" value="Two-component system sensor histidine kinase/response regulator"/>
    <property type="match status" value="1"/>
</dbReference>
<keyword evidence="11" id="KW-0804">Transcription</keyword>
<feature type="domain" description="HTH araC/xylS-type" evidence="14">
    <location>
        <begin position="1269"/>
        <end position="1368"/>
    </location>
</feature>
<dbReference type="SMART" id="SM00388">
    <property type="entry name" value="HisKA"/>
    <property type="match status" value="1"/>
</dbReference>
<dbReference type="InterPro" id="IPR005467">
    <property type="entry name" value="His_kinase_dom"/>
</dbReference>
<keyword evidence="9" id="KW-0805">Transcription regulation</keyword>
<dbReference type="GO" id="GO:0005524">
    <property type="term" value="F:ATP binding"/>
    <property type="evidence" value="ECO:0007669"/>
    <property type="project" value="UniProtKB-KW"/>
</dbReference>
<feature type="domain" description="Response regulatory" evidence="16">
    <location>
        <begin position="1112"/>
        <end position="1227"/>
    </location>
</feature>
<keyword evidence="10" id="KW-0238">DNA-binding</keyword>
<dbReference type="PRINTS" id="PR00344">
    <property type="entry name" value="BCTRLSENSOR"/>
</dbReference>
<dbReference type="PROSITE" id="PS00041">
    <property type="entry name" value="HTH_ARAC_FAMILY_1"/>
    <property type="match status" value="1"/>
</dbReference>
<accession>A0A1G6G0G7</accession>
<feature type="chain" id="PRO_5010165104" description="histidine kinase" evidence="13">
    <location>
        <begin position="22"/>
        <end position="1372"/>
    </location>
</feature>
<dbReference type="GO" id="GO:0000155">
    <property type="term" value="F:phosphorelay sensor kinase activity"/>
    <property type="evidence" value="ECO:0007669"/>
    <property type="project" value="InterPro"/>
</dbReference>
<evidence type="ECO:0000256" key="13">
    <source>
        <dbReference type="SAM" id="SignalP"/>
    </source>
</evidence>
<dbReference type="InterPro" id="IPR036097">
    <property type="entry name" value="HisK_dim/P_sf"/>
</dbReference>
<dbReference type="PANTHER" id="PTHR43547:SF2">
    <property type="entry name" value="HYBRID SIGNAL TRANSDUCTION HISTIDINE KINASE C"/>
    <property type="match status" value="1"/>
</dbReference>
<sequence>MKKHIASTLFLSLLSILQLTAQSHSVKKLGIEQGLSNNYVVSITQDKQGFLWFATEEGLNKFDGTRFITYYKNDLPHNNQGITGNELNRVYADSKRPIIWIATQRDGLNAYNYDEQTFTAYQHNPENPHSLITNDVTDISPSTQNDDGLWVSTYYRGIEYLNINNGQFTHYNRSTVPSLPSNQTWTVLDGGDNNLYIGHVGSGFSIFSLKDKSVKNFQNETGNPTSLPGNDVFCIIKDANGNIWLGTNNGLALYNAANDNFITFRNNKNDKYATLCSRILSIRQLKDNRLWIASELNGIAILNLKQGMFLSPEELSIEYIQEGDDSRSLSNASARCIFQDSFDNIWIGTWGGGINFISSKPPLFTTLSYSPIPNNENSLNNKVASSLCMDRQGRIWIGTDGGGINVFEGEKRIAIYKKESGDIPSNFILASLQDSKGNLWFGSYQGGISYYDSRNKRFRSISLMGQSNLDVRTIYEDAQHNIWVGYSGGIVVLNPLTMKIIQHYNTDNSELHSDFIRSIAQDEKGRFWIGTFGDGLGIYTPNLQKIKTFTQRDGFCSNTINQIIQDKQKRMWIGTGEGLVCFLSTDELNYKTYQRKDGLINTNICAITEDKKGNIWFSNNKGISCYVTNKGCFYNYDHSDDVPAGSFSSSCVTQSKNGQIYFGSINGVCCFNPDITMNEQPAPAAVVTEMKILGRLSNLENNDMIINLSKGQNVELSHAQNSFGLTFNVQNYSLVNQVEYVYMLKGLENSWYTVNENNSVTFRNIPPGKYEFLIKARIHNQKWPEEATSLTIRINPPLWLTWWAKLIYILVSISITYLILHAYKKKLDLESLYTLEKKNHEQEQELNQERLRFYTNITHELRTPLTLILGPLEDMQKEASLPAKQAQKLSVIHQSALRLLNLINQILEFRKTETQNKKLCVSKGNIAPLIYEIGLKYKELNQNTKIDFRIQIEKEEMFLFFDKEIITIVLDNLISNAIKYTEQGCVTLSLHQTMRNEVAYTEIKVSDTGYGISAEALPHIFDRYYQESSKHQASGTGIGLALVKNLVTLHEGEIRAESIQNEGSTFYISLLTDNIYPNALHADSTEPVQEEMNQNTELEYSQEATLDTSKPILLIVEDNEEIQKYIVESFTDSFEVITANNGEEGKQQALSRIPDIVVSDIMMPVMDGITLCKQLKDDVRTSHIPIILLTAKDSLQDKEEGYEVGADSYLTKPFSASLLRSRINNLLDSRKKLVAQFQAQSTPGSQIDLSEKRIVIAEALSKLDNEFIEKITLLIEENLSSEKIDINYLSDKMCMSGSTLYRKMKALTGLSTNEYIRKVKMENAERLLLEGKFNISEIAYKVGMNSTGYFRQCFKEEFGLSPSDYLKQIKQS</sequence>
<comment type="catalytic activity">
    <reaction evidence="1">
        <text>ATP + protein L-histidine = ADP + protein N-phospho-L-histidine.</text>
        <dbReference type="EC" id="2.7.13.3"/>
    </reaction>
</comment>
<keyword evidence="7" id="KW-0067">ATP-binding</keyword>
<proteinExistence type="predicted"/>
<dbReference type="Gene3D" id="1.10.10.60">
    <property type="entry name" value="Homeodomain-like"/>
    <property type="match status" value="2"/>
</dbReference>
<dbReference type="RefSeq" id="WP_074556563.1">
    <property type="nucleotide sequence ID" value="NZ_FMYE01000002.1"/>
</dbReference>
<dbReference type="SUPFAM" id="SSF46689">
    <property type="entry name" value="Homeodomain-like"/>
    <property type="match status" value="1"/>
</dbReference>
<feature type="modified residue" description="4-aspartylphosphate" evidence="12">
    <location>
        <position position="1160"/>
    </location>
</feature>
<reference evidence="17 18" key="1">
    <citation type="submission" date="2016-10" db="EMBL/GenBank/DDBJ databases">
        <authorList>
            <person name="de Groot N.N."/>
        </authorList>
    </citation>
    <scope>NUCLEOTIDE SEQUENCE [LARGE SCALE GENOMIC DNA]</scope>
    <source>
        <strain evidence="17 18">NLAE-zl-C500</strain>
    </source>
</reference>
<keyword evidence="3 12" id="KW-0597">Phosphoprotein</keyword>
<keyword evidence="8" id="KW-0902">Two-component regulatory system</keyword>
<dbReference type="SMART" id="SM00448">
    <property type="entry name" value="REC"/>
    <property type="match status" value="1"/>
</dbReference>
<dbReference type="SUPFAM" id="SSF47384">
    <property type="entry name" value="Homodimeric domain of signal transducing histidine kinase"/>
    <property type="match status" value="1"/>
</dbReference>
<dbReference type="GO" id="GO:0003700">
    <property type="term" value="F:DNA-binding transcription factor activity"/>
    <property type="evidence" value="ECO:0007669"/>
    <property type="project" value="InterPro"/>
</dbReference>
<dbReference type="Pfam" id="PF00072">
    <property type="entry name" value="Response_reg"/>
    <property type="match status" value="1"/>
</dbReference>
<dbReference type="Proteomes" id="UP000183670">
    <property type="component" value="Unassembled WGS sequence"/>
</dbReference>
<dbReference type="SMART" id="SM00342">
    <property type="entry name" value="HTH_ARAC"/>
    <property type="match status" value="1"/>
</dbReference>
<dbReference type="Pfam" id="PF07494">
    <property type="entry name" value="Reg_prop"/>
    <property type="match status" value="8"/>
</dbReference>
<dbReference type="FunFam" id="2.60.40.10:FF:000791">
    <property type="entry name" value="Two-component system sensor histidine kinase/response regulator"/>
    <property type="match status" value="1"/>
</dbReference>
<dbReference type="InterPro" id="IPR011123">
    <property type="entry name" value="Y_Y_Y"/>
</dbReference>
<dbReference type="CDD" id="cd17574">
    <property type="entry name" value="REC_OmpR"/>
    <property type="match status" value="1"/>
</dbReference>
<dbReference type="InterPro" id="IPR004358">
    <property type="entry name" value="Sig_transdc_His_kin-like_C"/>
</dbReference>
<dbReference type="InterPro" id="IPR018060">
    <property type="entry name" value="HTH_AraC"/>
</dbReference>
<dbReference type="GO" id="GO:0043565">
    <property type="term" value="F:sequence-specific DNA binding"/>
    <property type="evidence" value="ECO:0007669"/>
    <property type="project" value="InterPro"/>
</dbReference>
<dbReference type="PROSITE" id="PS50109">
    <property type="entry name" value="HIS_KIN"/>
    <property type="match status" value="1"/>
</dbReference>
<keyword evidence="13" id="KW-0732">Signal</keyword>
<evidence type="ECO:0000256" key="6">
    <source>
        <dbReference type="ARBA" id="ARBA00022777"/>
    </source>
</evidence>
<evidence type="ECO:0000259" key="14">
    <source>
        <dbReference type="PROSITE" id="PS01124"/>
    </source>
</evidence>
<dbReference type="InterPro" id="IPR003661">
    <property type="entry name" value="HisK_dim/P_dom"/>
</dbReference>
<gene>
    <name evidence="17" type="ORF">SAMN05192581_100282</name>
</gene>
<evidence type="ECO:0000256" key="10">
    <source>
        <dbReference type="ARBA" id="ARBA00023125"/>
    </source>
</evidence>
<evidence type="ECO:0000313" key="17">
    <source>
        <dbReference type="EMBL" id="SDB75458.1"/>
    </source>
</evidence>
<protein>
    <recommendedName>
        <fullName evidence="2">histidine kinase</fullName>
        <ecNumber evidence="2">2.7.13.3</ecNumber>
    </recommendedName>
</protein>
<evidence type="ECO:0000256" key="2">
    <source>
        <dbReference type="ARBA" id="ARBA00012438"/>
    </source>
</evidence>
<dbReference type="SUPFAM" id="SSF55874">
    <property type="entry name" value="ATPase domain of HSP90 chaperone/DNA topoisomerase II/histidine kinase"/>
    <property type="match status" value="1"/>
</dbReference>
<keyword evidence="4" id="KW-0808">Transferase</keyword>